<reference evidence="1" key="1">
    <citation type="submission" date="2014-11" db="EMBL/GenBank/DDBJ databases">
        <authorList>
            <person name="Amaro Gonzalez C."/>
        </authorList>
    </citation>
    <scope>NUCLEOTIDE SEQUENCE</scope>
</reference>
<evidence type="ECO:0000313" key="1">
    <source>
        <dbReference type="EMBL" id="JAH01437.1"/>
    </source>
</evidence>
<reference evidence="1" key="2">
    <citation type="journal article" date="2015" name="Fish Shellfish Immunol.">
        <title>Early steps in the European eel (Anguilla anguilla)-Vibrio vulnificus interaction in the gills: Role of the RtxA13 toxin.</title>
        <authorList>
            <person name="Callol A."/>
            <person name="Pajuelo D."/>
            <person name="Ebbesson L."/>
            <person name="Teles M."/>
            <person name="MacKenzie S."/>
            <person name="Amaro C."/>
        </authorList>
    </citation>
    <scope>NUCLEOTIDE SEQUENCE</scope>
</reference>
<organism evidence="1">
    <name type="scientific">Anguilla anguilla</name>
    <name type="common">European freshwater eel</name>
    <name type="synonym">Muraena anguilla</name>
    <dbReference type="NCBI Taxonomy" id="7936"/>
    <lineage>
        <taxon>Eukaryota</taxon>
        <taxon>Metazoa</taxon>
        <taxon>Chordata</taxon>
        <taxon>Craniata</taxon>
        <taxon>Vertebrata</taxon>
        <taxon>Euteleostomi</taxon>
        <taxon>Actinopterygii</taxon>
        <taxon>Neopterygii</taxon>
        <taxon>Teleostei</taxon>
        <taxon>Anguilliformes</taxon>
        <taxon>Anguillidae</taxon>
        <taxon>Anguilla</taxon>
    </lineage>
</organism>
<sequence>MTVNSKKVFGSVPSTCIQSICMNLQSRYLSFLLVVFSEILCGTLQSSQLRHILHPTLCSDYHSVQLQS</sequence>
<dbReference type="AlphaFoldDB" id="A0A0E9PAY9"/>
<proteinExistence type="predicted"/>
<name>A0A0E9PAY9_ANGAN</name>
<dbReference type="EMBL" id="GBXM01107140">
    <property type="protein sequence ID" value="JAH01437.1"/>
    <property type="molecule type" value="Transcribed_RNA"/>
</dbReference>
<accession>A0A0E9PAY9</accession>
<protein>
    <submittedName>
        <fullName evidence="1">Uncharacterized protein</fullName>
    </submittedName>
</protein>